<keyword evidence="6" id="KW-0479">Metal-binding</keyword>
<keyword evidence="7" id="KW-0863">Zinc-finger</keyword>
<dbReference type="OrthoDB" id="302966at2759"/>
<keyword evidence="8" id="KW-0833">Ubl conjugation pathway</keyword>
<dbReference type="GO" id="GO:0008270">
    <property type="term" value="F:zinc ion binding"/>
    <property type="evidence" value="ECO:0007669"/>
    <property type="project" value="UniProtKB-KW"/>
</dbReference>
<organism evidence="11 12">
    <name type="scientific">Pristionchus pacificus</name>
    <name type="common">Parasitic nematode worm</name>
    <dbReference type="NCBI Taxonomy" id="54126"/>
    <lineage>
        <taxon>Eukaryota</taxon>
        <taxon>Metazoa</taxon>
        <taxon>Ecdysozoa</taxon>
        <taxon>Nematoda</taxon>
        <taxon>Chromadorea</taxon>
        <taxon>Rhabditida</taxon>
        <taxon>Rhabditina</taxon>
        <taxon>Diplogasteromorpha</taxon>
        <taxon>Diplogasteroidea</taxon>
        <taxon>Neodiplogasteridae</taxon>
        <taxon>Pristionchus</taxon>
    </lineage>
</organism>
<keyword evidence="9" id="KW-0862">Zinc</keyword>
<evidence type="ECO:0000256" key="9">
    <source>
        <dbReference type="ARBA" id="ARBA00022833"/>
    </source>
</evidence>
<dbReference type="Proteomes" id="UP000005239">
    <property type="component" value="Unassembled WGS sequence"/>
</dbReference>
<name>A0A2A6CA30_PRIPA</name>
<dbReference type="InterPro" id="IPR001841">
    <property type="entry name" value="Znf_RING"/>
</dbReference>
<evidence type="ECO:0000256" key="7">
    <source>
        <dbReference type="ARBA" id="ARBA00022771"/>
    </source>
</evidence>
<evidence type="ECO:0000256" key="2">
    <source>
        <dbReference type="ARBA" id="ARBA00004308"/>
    </source>
</evidence>
<keyword evidence="10" id="KW-0472">Membrane</keyword>
<dbReference type="InterPro" id="IPR018957">
    <property type="entry name" value="Znf_C3HC4_RING-type"/>
</dbReference>
<accession>A0A2A6CA30</accession>
<dbReference type="InterPro" id="IPR013083">
    <property type="entry name" value="Znf_RING/FYVE/PHD"/>
</dbReference>
<sequence>MIQMGDTRPVAQADGRGFSKLEMEAPRLKERVGSRHRRTMTTNRMKTTTKPRGIGLYHIVIANEPFHRFECNICLDTAKDAVVSHCGHLFCWPCLVQWLDTRPYRQLCTACKALTSCDTGNAELLPCHSSYSGISALLQDPGGGPSEEQRPKITLH</sequence>
<dbReference type="PANTHER" id="PTHR12313">
    <property type="entry name" value="E3 UBIQUITIN-PROTEIN LIGASE RNF5-RELATED"/>
    <property type="match status" value="1"/>
</dbReference>
<keyword evidence="5" id="KW-0808">Transferase</keyword>
<gene>
    <name evidence="11" type="primary">WBGene00277397</name>
</gene>
<accession>A0A8R1YZA3</accession>
<dbReference type="GO" id="GO:0036503">
    <property type="term" value="P:ERAD pathway"/>
    <property type="evidence" value="ECO:0000318"/>
    <property type="project" value="GO_Central"/>
</dbReference>
<dbReference type="GO" id="GO:0005783">
    <property type="term" value="C:endoplasmic reticulum"/>
    <property type="evidence" value="ECO:0007669"/>
    <property type="project" value="InterPro"/>
</dbReference>
<evidence type="ECO:0000256" key="10">
    <source>
        <dbReference type="ARBA" id="ARBA00023136"/>
    </source>
</evidence>
<evidence type="ECO:0000313" key="11">
    <source>
        <dbReference type="EnsemblMetazoa" id="PPA39028.1"/>
    </source>
</evidence>
<dbReference type="SMART" id="SM00184">
    <property type="entry name" value="RING"/>
    <property type="match status" value="1"/>
</dbReference>
<dbReference type="InterPro" id="IPR017907">
    <property type="entry name" value="Znf_RING_CS"/>
</dbReference>
<evidence type="ECO:0000256" key="4">
    <source>
        <dbReference type="ARBA" id="ARBA00012483"/>
    </source>
</evidence>
<reference evidence="12" key="1">
    <citation type="journal article" date="2008" name="Nat. Genet.">
        <title>The Pristionchus pacificus genome provides a unique perspective on nematode lifestyle and parasitism.</title>
        <authorList>
            <person name="Dieterich C."/>
            <person name="Clifton S.W."/>
            <person name="Schuster L.N."/>
            <person name="Chinwalla A."/>
            <person name="Delehaunty K."/>
            <person name="Dinkelacker I."/>
            <person name="Fulton L."/>
            <person name="Fulton R."/>
            <person name="Godfrey J."/>
            <person name="Minx P."/>
            <person name="Mitreva M."/>
            <person name="Roeseler W."/>
            <person name="Tian H."/>
            <person name="Witte H."/>
            <person name="Yang S.P."/>
            <person name="Wilson R.K."/>
            <person name="Sommer R.J."/>
        </authorList>
    </citation>
    <scope>NUCLEOTIDE SEQUENCE [LARGE SCALE GENOMIC DNA]</scope>
    <source>
        <strain evidence="12">PS312</strain>
    </source>
</reference>
<dbReference type="Pfam" id="PF00097">
    <property type="entry name" value="zf-C3HC4"/>
    <property type="match status" value="1"/>
</dbReference>
<evidence type="ECO:0000256" key="1">
    <source>
        <dbReference type="ARBA" id="ARBA00000900"/>
    </source>
</evidence>
<evidence type="ECO:0000313" key="12">
    <source>
        <dbReference type="Proteomes" id="UP000005239"/>
    </source>
</evidence>
<dbReference type="GO" id="GO:0061630">
    <property type="term" value="F:ubiquitin protein ligase activity"/>
    <property type="evidence" value="ECO:0000318"/>
    <property type="project" value="GO_Central"/>
</dbReference>
<dbReference type="PROSITE" id="PS50089">
    <property type="entry name" value="ZF_RING_2"/>
    <property type="match status" value="1"/>
</dbReference>
<dbReference type="InterPro" id="IPR045103">
    <property type="entry name" value="RNF5/RNF185-like"/>
</dbReference>
<dbReference type="SUPFAM" id="SSF57850">
    <property type="entry name" value="RING/U-box"/>
    <property type="match status" value="1"/>
</dbReference>
<dbReference type="Gene3D" id="3.30.40.10">
    <property type="entry name" value="Zinc/RING finger domain, C3HC4 (zinc finger)"/>
    <property type="match status" value="1"/>
</dbReference>
<dbReference type="PROSITE" id="PS00518">
    <property type="entry name" value="ZF_RING_1"/>
    <property type="match status" value="1"/>
</dbReference>
<dbReference type="GO" id="GO:0044390">
    <property type="term" value="F:ubiquitin-like protein conjugating enzyme binding"/>
    <property type="evidence" value="ECO:0000318"/>
    <property type="project" value="GO_Central"/>
</dbReference>
<reference evidence="11" key="2">
    <citation type="submission" date="2022-06" db="UniProtKB">
        <authorList>
            <consortium name="EnsemblMetazoa"/>
        </authorList>
    </citation>
    <scope>IDENTIFICATION</scope>
    <source>
        <strain evidence="11">PS312</strain>
    </source>
</reference>
<evidence type="ECO:0000256" key="6">
    <source>
        <dbReference type="ARBA" id="ARBA00022723"/>
    </source>
</evidence>
<dbReference type="EnsemblMetazoa" id="PPA39028.1">
    <property type="protein sequence ID" value="PPA39028.1"/>
    <property type="gene ID" value="WBGene00277397"/>
</dbReference>
<evidence type="ECO:0000256" key="8">
    <source>
        <dbReference type="ARBA" id="ARBA00022786"/>
    </source>
</evidence>
<evidence type="ECO:0000256" key="3">
    <source>
        <dbReference type="ARBA" id="ARBA00004906"/>
    </source>
</evidence>
<evidence type="ECO:0000256" key="5">
    <source>
        <dbReference type="ARBA" id="ARBA00022679"/>
    </source>
</evidence>
<dbReference type="GO" id="GO:0006511">
    <property type="term" value="P:ubiquitin-dependent protein catabolic process"/>
    <property type="evidence" value="ECO:0000318"/>
    <property type="project" value="GO_Central"/>
</dbReference>
<comment type="pathway">
    <text evidence="3">Protein modification; protein ubiquitination.</text>
</comment>
<dbReference type="AlphaFoldDB" id="A0A2A6CA30"/>
<comment type="subcellular location">
    <subcellularLocation>
        <location evidence="2">Endomembrane system</location>
    </subcellularLocation>
</comment>
<dbReference type="GO" id="GO:0016567">
    <property type="term" value="P:protein ubiquitination"/>
    <property type="evidence" value="ECO:0007669"/>
    <property type="project" value="UniProtKB-UniPathway"/>
</dbReference>
<proteinExistence type="predicted"/>
<comment type="catalytic activity">
    <reaction evidence="1">
        <text>S-ubiquitinyl-[E2 ubiquitin-conjugating enzyme]-L-cysteine + [acceptor protein]-L-lysine = [E2 ubiquitin-conjugating enzyme]-L-cysteine + N(6)-ubiquitinyl-[acceptor protein]-L-lysine.</text>
        <dbReference type="EC" id="2.3.2.27"/>
    </reaction>
</comment>
<protein>
    <recommendedName>
        <fullName evidence="4">RING-type E3 ubiquitin transferase</fullName>
        <ecNumber evidence="4">2.3.2.27</ecNumber>
    </recommendedName>
</protein>
<keyword evidence="12" id="KW-1185">Reference proteome</keyword>
<dbReference type="EC" id="2.3.2.27" evidence="4"/>